<evidence type="ECO:0000259" key="5">
    <source>
        <dbReference type="PROSITE" id="PS50893"/>
    </source>
</evidence>
<dbReference type="GO" id="GO:0043190">
    <property type="term" value="C:ATP-binding cassette (ABC) transporter complex"/>
    <property type="evidence" value="ECO:0007669"/>
    <property type="project" value="TreeGrafter"/>
</dbReference>
<dbReference type="InterPro" id="IPR050095">
    <property type="entry name" value="ECF_ABC_transporter_ATP-bd"/>
</dbReference>
<proteinExistence type="inferred from homology"/>
<evidence type="ECO:0000256" key="3">
    <source>
        <dbReference type="ARBA" id="ARBA00022741"/>
    </source>
</evidence>
<feature type="domain" description="ABC transporter" evidence="5">
    <location>
        <begin position="4"/>
        <end position="203"/>
    </location>
</feature>
<evidence type="ECO:0000256" key="1">
    <source>
        <dbReference type="ARBA" id="ARBA00005417"/>
    </source>
</evidence>
<name>A0A1F2PIE4_9FIRM</name>
<dbReference type="Gene3D" id="3.40.50.300">
    <property type="entry name" value="P-loop containing nucleotide triphosphate hydrolases"/>
    <property type="match status" value="1"/>
</dbReference>
<dbReference type="GO" id="GO:0016887">
    <property type="term" value="F:ATP hydrolysis activity"/>
    <property type="evidence" value="ECO:0007669"/>
    <property type="project" value="InterPro"/>
</dbReference>
<dbReference type="PROSITE" id="PS00211">
    <property type="entry name" value="ABC_TRANSPORTER_1"/>
    <property type="match status" value="1"/>
</dbReference>
<dbReference type="SMART" id="SM00382">
    <property type="entry name" value="AAA"/>
    <property type="match status" value="1"/>
</dbReference>
<dbReference type="EMBL" id="LKEU01000027">
    <property type="protein sequence ID" value="OFV71097.1"/>
    <property type="molecule type" value="Genomic_DNA"/>
</dbReference>
<organism evidence="6 7">
    <name type="scientific">Acetobacterium wieringae</name>
    <dbReference type="NCBI Taxonomy" id="52694"/>
    <lineage>
        <taxon>Bacteria</taxon>
        <taxon>Bacillati</taxon>
        <taxon>Bacillota</taxon>
        <taxon>Clostridia</taxon>
        <taxon>Eubacteriales</taxon>
        <taxon>Eubacteriaceae</taxon>
        <taxon>Acetobacterium</taxon>
    </lineage>
</organism>
<dbReference type="PROSITE" id="PS50893">
    <property type="entry name" value="ABC_TRANSPORTER_2"/>
    <property type="match status" value="1"/>
</dbReference>
<dbReference type="PANTHER" id="PTHR43553">
    <property type="entry name" value="HEAVY METAL TRANSPORTER"/>
    <property type="match status" value="1"/>
</dbReference>
<keyword evidence="4 6" id="KW-0067">ATP-binding</keyword>
<dbReference type="Proteomes" id="UP000176244">
    <property type="component" value="Unassembled WGS sequence"/>
</dbReference>
<dbReference type="InterPro" id="IPR003439">
    <property type="entry name" value="ABC_transporter-like_ATP-bd"/>
</dbReference>
<dbReference type="CDD" id="cd03228">
    <property type="entry name" value="ABCC_MRP_Like"/>
    <property type="match status" value="1"/>
</dbReference>
<dbReference type="STRING" id="52694.ACWI_16830"/>
<comment type="caution">
    <text evidence="6">The sequence shown here is derived from an EMBL/GenBank/DDBJ whole genome shotgun (WGS) entry which is preliminary data.</text>
</comment>
<dbReference type="GO" id="GO:0042626">
    <property type="term" value="F:ATPase-coupled transmembrane transporter activity"/>
    <property type="evidence" value="ECO:0007669"/>
    <property type="project" value="TreeGrafter"/>
</dbReference>
<gene>
    <name evidence="6" type="primary">ecfA1_2</name>
    <name evidence="6" type="ORF">ACWI_16830</name>
</gene>
<keyword evidence="6" id="KW-0378">Hydrolase</keyword>
<dbReference type="InterPro" id="IPR027417">
    <property type="entry name" value="P-loop_NTPase"/>
</dbReference>
<dbReference type="SUPFAM" id="SSF52540">
    <property type="entry name" value="P-loop containing nucleoside triphosphate hydrolases"/>
    <property type="match status" value="1"/>
</dbReference>
<dbReference type="InterPro" id="IPR003593">
    <property type="entry name" value="AAA+_ATPase"/>
</dbReference>
<keyword evidence="3" id="KW-0547">Nucleotide-binding</keyword>
<dbReference type="OrthoDB" id="9801958at2"/>
<dbReference type="EC" id="3.6.3.-" evidence="6"/>
<evidence type="ECO:0000313" key="7">
    <source>
        <dbReference type="Proteomes" id="UP000176244"/>
    </source>
</evidence>
<reference evidence="6 7" key="1">
    <citation type="submission" date="2015-09" db="EMBL/GenBank/DDBJ databases">
        <title>Genome sequence of Acetobacterium wieringae DSM 1911.</title>
        <authorList>
            <person name="Poehlein A."/>
            <person name="Bengelsdorf F.R."/>
            <person name="Schiel-Bengelsdorf B."/>
            <person name="Duerre P."/>
            <person name="Daniel R."/>
        </authorList>
    </citation>
    <scope>NUCLEOTIDE SEQUENCE [LARGE SCALE GENOMIC DNA]</scope>
    <source>
        <strain evidence="6 7">DSM 1911</strain>
    </source>
</reference>
<sequence>MAYLEFRNIFLNYDQRTIFSGFNLEIERQEKVLLCAPSGRGKTSLVKMLLGFVVPEAGEILVDGMRLTGKTVHDIRRKIAYVSQDADIPRGIVSEVFASVFNFPVNRHLSYQETVLRDWLKTMSLPEDTLEKNIDALSGGERQRLALVLGILLDREIWILDEITTGLDQELKKKMVELLLSYDKTILVVSHDDIYKNQRLREVSW</sequence>
<keyword evidence="2" id="KW-0813">Transport</keyword>
<dbReference type="InterPro" id="IPR017871">
    <property type="entry name" value="ABC_transporter-like_CS"/>
</dbReference>
<evidence type="ECO:0000313" key="6">
    <source>
        <dbReference type="EMBL" id="OFV71097.1"/>
    </source>
</evidence>
<protein>
    <submittedName>
        <fullName evidence="6">Energy-coupling factor transporter ATP-binding protein EcfA1</fullName>
        <ecNumber evidence="6">3.6.3.-</ecNumber>
    </submittedName>
</protein>
<dbReference type="AlphaFoldDB" id="A0A1F2PIE4"/>
<accession>A0A1F2PIE4</accession>
<evidence type="ECO:0000256" key="4">
    <source>
        <dbReference type="ARBA" id="ARBA00022840"/>
    </source>
</evidence>
<comment type="similarity">
    <text evidence="1">Belongs to the ABC transporter superfamily.</text>
</comment>
<dbReference type="Pfam" id="PF00005">
    <property type="entry name" value="ABC_tran"/>
    <property type="match status" value="1"/>
</dbReference>
<dbReference type="RefSeq" id="WP_070370977.1">
    <property type="nucleotide sequence ID" value="NZ_LKEU01000027.1"/>
</dbReference>
<dbReference type="GO" id="GO:0005524">
    <property type="term" value="F:ATP binding"/>
    <property type="evidence" value="ECO:0007669"/>
    <property type="project" value="UniProtKB-KW"/>
</dbReference>
<evidence type="ECO:0000256" key="2">
    <source>
        <dbReference type="ARBA" id="ARBA00022448"/>
    </source>
</evidence>